<feature type="non-terminal residue" evidence="4">
    <location>
        <position position="1"/>
    </location>
</feature>
<feature type="transmembrane region" description="Helical" evidence="2">
    <location>
        <begin position="78"/>
        <end position="99"/>
    </location>
</feature>
<evidence type="ECO:0000313" key="5">
    <source>
        <dbReference type="Proteomes" id="UP000663836"/>
    </source>
</evidence>
<keyword evidence="2" id="KW-0472">Membrane</keyword>
<protein>
    <recommendedName>
        <fullName evidence="6">G-protein coupled receptors family 1 profile domain-containing protein</fullName>
    </recommendedName>
</protein>
<evidence type="ECO:0000256" key="3">
    <source>
        <dbReference type="SAM" id="SignalP"/>
    </source>
</evidence>
<feature type="signal peptide" evidence="3">
    <location>
        <begin position="1"/>
        <end position="19"/>
    </location>
</feature>
<keyword evidence="2" id="KW-0812">Transmembrane</keyword>
<accession>A0A820F661</accession>
<keyword evidence="2" id="KW-1133">Transmembrane helix</keyword>
<dbReference type="EMBL" id="CAJOBD010023824">
    <property type="protein sequence ID" value="CAF4257228.1"/>
    <property type="molecule type" value="Genomic_DNA"/>
</dbReference>
<reference evidence="4" key="1">
    <citation type="submission" date="2021-02" db="EMBL/GenBank/DDBJ databases">
        <authorList>
            <person name="Nowell W R."/>
        </authorList>
    </citation>
    <scope>NUCLEOTIDE SEQUENCE</scope>
</reference>
<gene>
    <name evidence="4" type="ORF">JBS370_LOCUS38940</name>
</gene>
<dbReference type="Proteomes" id="UP000663836">
    <property type="component" value="Unassembled WGS sequence"/>
</dbReference>
<evidence type="ECO:0000256" key="2">
    <source>
        <dbReference type="SAM" id="Phobius"/>
    </source>
</evidence>
<evidence type="ECO:0008006" key="6">
    <source>
        <dbReference type="Google" id="ProtNLM"/>
    </source>
</evidence>
<feature type="compositionally biased region" description="Basic residues" evidence="1">
    <location>
        <begin position="35"/>
        <end position="45"/>
    </location>
</feature>
<dbReference type="Gene3D" id="1.20.1070.10">
    <property type="entry name" value="Rhodopsin 7-helix transmembrane proteins"/>
    <property type="match status" value="1"/>
</dbReference>
<feature type="non-terminal residue" evidence="4">
    <location>
        <position position="105"/>
    </location>
</feature>
<name>A0A820F661_9BILA</name>
<proteinExistence type="predicted"/>
<comment type="caution">
    <text evidence="4">The sequence shown here is derived from an EMBL/GenBank/DDBJ whole genome shotgun (WGS) entry which is preliminary data.</text>
</comment>
<organism evidence="4 5">
    <name type="scientific">Rotaria sordida</name>
    <dbReference type="NCBI Taxonomy" id="392033"/>
    <lineage>
        <taxon>Eukaryota</taxon>
        <taxon>Metazoa</taxon>
        <taxon>Spiralia</taxon>
        <taxon>Gnathifera</taxon>
        <taxon>Rotifera</taxon>
        <taxon>Eurotatoria</taxon>
        <taxon>Bdelloidea</taxon>
        <taxon>Philodinida</taxon>
        <taxon>Philodinidae</taxon>
        <taxon>Rotaria</taxon>
    </lineage>
</organism>
<dbReference type="AlphaFoldDB" id="A0A820F661"/>
<feature type="chain" id="PRO_5033031914" description="G-protein coupled receptors family 1 profile domain-containing protein" evidence="3">
    <location>
        <begin position="20"/>
        <end position="105"/>
    </location>
</feature>
<sequence length="105" mass="11967">LTTAINIVIVVILYRVSHTSFNWHKNAHKIDSRHSSRHSIKKRSLSGRYHSQSSQNSLVATDTSHAIKQRTSAQVTRMLFAVTLSLIILNIPNTIIFLHTRIRNP</sequence>
<feature type="region of interest" description="Disordered" evidence="1">
    <location>
        <begin position="32"/>
        <end position="56"/>
    </location>
</feature>
<evidence type="ECO:0000256" key="1">
    <source>
        <dbReference type="SAM" id="MobiDB-lite"/>
    </source>
</evidence>
<evidence type="ECO:0000313" key="4">
    <source>
        <dbReference type="EMBL" id="CAF4257228.1"/>
    </source>
</evidence>
<keyword evidence="3" id="KW-0732">Signal</keyword>